<reference evidence="3 4" key="1">
    <citation type="submission" date="2017-12" db="EMBL/GenBank/DDBJ databases">
        <title>Draft genome sequence of Ralstonia pickettii 52.</title>
        <authorList>
            <person name="Zheng B."/>
        </authorList>
    </citation>
    <scope>NUCLEOTIDE SEQUENCE [LARGE SCALE GENOMIC DNA]</scope>
    <source>
        <strain evidence="3 4">52</strain>
    </source>
</reference>
<keyword evidence="3" id="KW-0067">ATP-binding</keyword>
<evidence type="ECO:0000256" key="1">
    <source>
        <dbReference type="SAM" id="MobiDB-lite"/>
    </source>
</evidence>
<feature type="domain" description="ORC1/DEAH AAA+ ATPase" evidence="2">
    <location>
        <begin position="133"/>
        <end position="280"/>
    </location>
</feature>
<dbReference type="SUPFAM" id="SSF52540">
    <property type="entry name" value="P-loop containing nucleoside triphosphate hydrolases"/>
    <property type="match status" value="1"/>
</dbReference>
<dbReference type="Pfam" id="PF13401">
    <property type="entry name" value="AAA_22"/>
    <property type="match status" value="1"/>
</dbReference>
<organism evidence="3 4">
    <name type="scientific">Ralstonia pickettii</name>
    <name type="common">Burkholderia pickettii</name>
    <dbReference type="NCBI Taxonomy" id="329"/>
    <lineage>
        <taxon>Bacteria</taxon>
        <taxon>Pseudomonadati</taxon>
        <taxon>Pseudomonadota</taxon>
        <taxon>Betaproteobacteria</taxon>
        <taxon>Burkholderiales</taxon>
        <taxon>Burkholderiaceae</taxon>
        <taxon>Ralstonia</taxon>
    </lineage>
</organism>
<dbReference type="Proteomes" id="UP000234456">
    <property type="component" value="Unassembled WGS sequence"/>
</dbReference>
<comment type="caution">
    <text evidence="3">The sequence shown here is derived from an EMBL/GenBank/DDBJ whole genome shotgun (WGS) entry which is preliminary data.</text>
</comment>
<evidence type="ECO:0000313" key="4">
    <source>
        <dbReference type="Proteomes" id="UP000234456"/>
    </source>
</evidence>
<evidence type="ECO:0000313" key="3">
    <source>
        <dbReference type="EMBL" id="PLC43658.1"/>
    </source>
</evidence>
<protein>
    <submittedName>
        <fullName evidence="3">ATP-binding protein</fullName>
    </submittedName>
</protein>
<sequence>MSHLAGTLATYREQAIEEYRNNPLIAALPDIYSERDATVAMLVRPKFDPAERQLPAEQRWHLLARLKHVVVPRPKYYEIERTVSRLIRAGYVMRNPLQADTWRRVYHANTHTEGRSRKSSSSDQLMAADSKATIVGLSGIGKTTAIDAVLRTYPDQVVRHELYHGSRLPITQIVWLKVTCPENGSISSFCREFARQLDHALAIDKYERMYSRSKLTRDELEGMMRQHSATYFLGLLVIDEIQRLDLAKTQGAAPLLDFIQDLREQLKVPTVLVGTYKAIRLFKRELKDARRASESGLIDIEAPSSHDDADWVKFVRRLWTYQWTQKPTELDEELFYTFYDLTQGITDILVILFKLAQQRAMLDGSETLTVECVRATYNEQLVLLHPAIDALRSNTDESLTKFEDLLPPSRSVIERATATSLAANIDARLDELMGVRSHEMATPISPEDTRKSGKRRPQPELHENDLRSAAQSDDVYGTLKRAGAIADITLFGEAPPSADPE</sequence>
<proteinExistence type="predicted"/>
<dbReference type="AlphaFoldDB" id="A0A2N4TVC1"/>
<evidence type="ECO:0000259" key="2">
    <source>
        <dbReference type="Pfam" id="PF13401"/>
    </source>
</evidence>
<dbReference type="InterPro" id="IPR049945">
    <property type="entry name" value="AAA_22"/>
</dbReference>
<dbReference type="InterPro" id="IPR027417">
    <property type="entry name" value="P-loop_NTPase"/>
</dbReference>
<name>A0A2N4TVC1_RALPI</name>
<accession>A0A2N4TVC1</accession>
<gene>
    <name evidence="3" type="ORF">C0Q88_02810</name>
</gene>
<feature type="compositionally biased region" description="Basic and acidic residues" evidence="1">
    <location>
        <begin position="447"/>
        <end position="466"/>
    </location>
</feature>
<keyword evidence="3" id="KW-0547">Nucleotide-binding</keyword>
<dbReference type="OrthoDB" id="5593847at2"/>
<feature type="region of interest" description="Disordered" evidence="1">
    <location>
        <begin position="436"/>
        <end position="473"/>
    </location>
</feature>
<dbReference type="EMBL" id="PKQE01000001">
    <property type="protein sequence ID" value="PLC43658.1"/>
    <property type="molecule type" value="Genomic_DNA"/>
</dbReference>
<dbReference type="GO" id="GO:0005524">
    <property type="term" value="F:ATP binding"/>
    <property type="evidence" value="ECO:0007669"/>
    <property type="project" value="UniProtKB-KW"/>
</dbReference>
<dbReference type="Gene3D" id="3.40.50.300">
    <property type="entry name" value="P-loop containing nucleotide triphosphate hydrolases"/>
    <property type="match status" value="1"/>
</dbReference>
<dbReference type="RefSeq" id="WP_102064266.1">
    <property type="nucleotide sequence ID" value="NZ_PKQE01000001.1"/>
</dbReference>
<dbReference type="GO" id="GO:0016887">
    <property type="term" value="F:ATP hydrolysis activity"/>
    <property type="evidence" value="ECO:0007669"/>
    <property type="project" value="InterPro"/>
</dbReference>